<evidence type="ECO:0000256" key="6">
    <source>
        <dbReference type="RuleBase" id="RU361134"/>
    </source>
</evidence>
<accession>A0ABV2CUZ8</accession>
<dbReference type="PANTHER" id="PTHR43447">
    <property type="entry name" value="ALPHA-AMYLASE"/>
    <property type="match status" value="1"/>
</dbReference>
<feature type="domain" description="Glycosyl hydrolase family 13 catalytic" evidence="8">
    <location>
        <begin position="27"/>
        <end position="388"/>
    </location>
</feature>
<dbReference type="Gene3D" id="3.20.20.80">
    <property type="entry name" value="Glycosidases"/>
    <property type="match status" value="1"/>
</dbReference>
<dbReference type="SUPFAM" id="SSF51445">
    <property type="entry name" value="(Trans)glycosidases"/>
    <property type="match status" value="1"/>
</dbReference>
<sequence length="473" mass="52333">MKLKKLMMDLAVLLAGLCGVAPAARADVILHAFEWRYDLVTVRAATIQSSGFKAVLVAPPLKSAASNGAWWMRYQPQDYRVIDNYRGNRQQFEAMVKELASRGIAVYADVVLNQMAEERNNSTTFPGTNALAAYASNATYWNNQKLFGDLTKNLFTASDFHDPLCITNWYDTSEVIRGRISCSTSPGLPDLKDTVPGENHVNDSRMSYLRALKALGVKGFRIDAAKHMPNGAIGYFFADDVRKDAFIFGEIITDGGVGNAEYDLFLAPYLSQLPQQFRAYDFPLLATVRKAFASGGSLAALAQPDATGKALADARAVSVVVTHDIPYNDVFRHQIMDATDEKLAYAYILGRKDGVPMVFDDGYEGRVDGGRWVSQYIASHIKAGVKFHEKVLGQPYEVLASSDCALLFRRGKEGIVGINKCGSATSFTVNTSEKFYWYRNYRDVLTDANAINIGASSYRFTLPARTARMWLPE</sequence>
<proteinExistence type="inferred from homology"/>
<name>A0ABV2CUZ8_9RHOO</name>
<dbReference type="EMBL" id="JBEWLZ010000015">
    <property type="protein sequence ID" value="MET1491764.1"/>
    <property type="molecule type" value="Genomic_DNA"/>
</dbReference>
<dbReference type="InterPro" id="IPR006047">
    <property type="entry name" value="GH13_cat_dom"/>
</dbReference>
<comment type="caution">
    <text evidence="9">The sequence shown here is derived from an EMBL/GenBank/DDBJ whole genome shotgun (WGS) entry which is preliminary data.</text>
</comment>
<comment type="catalytic activity">
    <reaction evidence="6">
        <text>Endohydrolysis of (1-&gt;4)-alpha-D-glucosidic linkages in polysaccharides containing three or more (1-&gt;4)-alpha-linked D-glucose units.</text>
        <dbReference type="EC" id="3.2.1.1"/>
    </reaction>
</comment>
<dbReference type="EC" id="3.2.1.1" evidence="6"/>
<reference evidence="9 10" key="1">
    <citation type="submission" date="2024-07" db="EMBL/GenBank/DDBJ databases">
        <title>Uliginosibacterium paludis KCTC:42655.</title>
        <authorList>
            <person name="Kim M.K."/>
        </authorList>
    </citation>
    <scope>NUCLEOTIDE SEQUENCE [LARGE SCALE GENOMIC DNA]</scope>
    <source>
        <strain evidence="9 10">KCTC 42655</strain>
    </source>
</reference>
<keyword evidence="7" id="KW-0732">Signal</keyword>
<comment type="similarity">
    <text evidence="1 5">Belongs to the glycosyl hydrolase 13 family.</text>
</comment>
<dbReference type="SMART" id="SM00642">
    <property type="entry name" value="Aamy"/>
    <property type="match status" value="1"/>
</dbReference>
<feature type="signal peptide" evidence="7">
    <location>
        <begin position="1"/>
        <end position="23"/>
    </location>
</feature>
<evidence type="ECO:0000256" key="3">
    <source>
        <dbReference type="ARBA" id="ARBA00023277"/>
    </source>
</evidence>
<evidence type="ECO:0000256" key="5">
    <source>
        <dbReference type="RuleBase" id="RU003615"/>
    </source>
</evidence>
<evidence type="ECO:0000313" key="10">
    <source>
        <dbReference type="Proteomes" id="UP001548590"/>
    </source>
</evidence>
<evidence type="ECO:0000313" key="9">
    <source>
        <dbReference type="EMBL" id="MET1491764.1"/>
    </source>
</evidence>
<dbReference type="Proteomes" id="UP001548590">
    <property type="component" value="Unassembled WGS sequence"/>
</dbReference>
<keyword evidence="3 6" id="KW-0119">Carbohydrate metabolism</keyword>
<feature type="chain" id="PRO_5047222421" description="Alpha-amylase" evidence="7">
    <location>
        <begin position="24"/>
        <end position="473"/>
    </location>
</feature>
<evidence type="ECO:0000256" key="2">
    <source>
        <dbReference type="ARBA" id="ARBA00022801"/>
    </source>
</evidence>
<evidence type="ECO:0000256" key="1">
    <source>
        <dbReference type="ARBA" id="ARBA00008061"/>
    </source>
</evidence>
<dbReference type="Pfam" id="PF00128">
    <property type="entry name" value="Alpha-amylase"/>
    <property type="match status" value="1"/>
</dbReference>
<dbReference type="PRINTS" id="PR00110">
    <property type="entry name" value="ALPHAAMYLASE"/>
</dbReference>
<protein>
    <recommendedName>
        <fullName evidence="6">Alpha-amylase</fullName>
        <ecNumber evidence="6">3.2.1.1</ecNumber>
    </recommendedName>
</protein>
<keyword evidence="4 6" id="KW-0326">Glycosidase</keyword>
<keyword evidence="10" id="KW-1185">Reference proteome</keyword>
<dbReference type="GO" id="GO:0016787">
    <property type="term" value="F:hydrolase activity"/>
    <property type="evidence" value="ECO:0007669"/>
    <property type="project" value="UniProtKB-KW"/>
</dbReference>
<organism evidence="9 10">
    <name type="scientific">Uliginosibacterium paludis</name>
    <dbReference type="NCBI Taxonomy" id="1615952"/>
    <lineage>
        <taxon>Bacteria</taxon>
        <taxon>Pseudomonadati</taxon>
        <taxon>Pseudomonadota</taxon>
        <taxon>Betaproteobacteria</taxon>
        <taxon>Rhodocyclales</taxon>
        <taxon>Zoogloeaceae</taxon>
        <taxon>Uliginosibacterium</taxon>
    </lineage>
</organism>
<evidence type="ECO:0000256" key="4">
    <source>
        <dbReference type="ARBA" id="ARBA00023295"/>
    </source>
</evidence>
<dbReference type="InterPro" id="IPR017853">
    <property type="entry name" value="GH"/>
</dbReference>
<gene>
    <name evidence="9" type="ORF">ABVT11_18135</name>
</gene>
<dbReference type="RefSeq" id="WP_345929848.1">
    <property type="nucleotide sequence ID" value="NZ_JBDIVF010000012.1"/>
</dbReference>
<evidence type="ECO:0000256" key="7">
    <source>
        <dbReference type="SAM" id="SignalP"/>
    </source>
</evidence>
<evidence type="ECO:0000259" key="8">
    <source>
        <dbReference type="SMART" id="SM00642"/>
    </source>
</evidence>
<keyword evidence="2 6" id="KW-0378">Hydrolase</keyword>
<dbReference type="InterPro" id="IPR006046">
    <property type="entry name" value="Alpha_amylase"/>
</dbReference>